<comment type="subunit">
    <text evidence="2 5">Homopentamer.</text>
</comment>
<keyword evidence="9" id="KW-1185">Reference proteome</keyword>
<dbReference type="HOGENOM" id="CLU_313270_0_0_0"/>
<dbReference type="Proteomes" id="UP000001520">
    <property type="component" value="Chromosome"/>
</dbReference>
<evidence type="ECO:0000256" key="2">
    <source>
        <dbReference type="ARBA" id="ARBA00011255"/>
    </source>
</evidence>
<feature type="domain" description="Flagellar hook-associated protein 2 C-terminal" evidence="7">
    <location>
        <begin position="570"/>
        <end position="845"/>
    </location>
</feature>
<dbReference type="InterPro" id="IPR003481">
    <property type="entry name" value="FliD_N"/>
</dbReference>
<dbReference type="Pfam" id="PF07195">
    <property type="entry name" value="FliD_C"/>
    <property type="match status" value="1"/>
</dbReference>
<dbReference type="eggNOG" id="COG1345">
    <property type="taxonomic scope" value="Bacteria"/>
</dbReference>
<reference evidence="8 9" key="1">
    <citation type="journal article" date="2010" name="DNA Res.">
        <title>Bacterial lifestyle in a deep-sea hydrothermal vent chimney revealed by the genome sequence of the thermophilic bacterium Deferribacter desulfuricans SSM1.</title>
        <authorList>
            <person name="Takaki Y."/>
            <person name="Shimamura S."/>
            <person name="Nakagawa S."/>
            <person name="Fukuhara Y."/>
            <person name="Horikawa H."/>
            <person name="Ankai A."/>
            <person name="Harada T."/>
            <person name="Hosoyama A."/>
            <person name="Oguchi A."/>
            <person name="Fukui S."/>
            <person name="Fujita N."/>
            <person name="Takami H."/>
            <person name="Takai K."/>
        </authorList>
    </citation>
    <scope>NUCLEOTIDE SEQUENCE [LARGE SCALE GENOMIC DNA]</scope>
    <source>
        <strain evidence="9">DSM 14783 / JCM 11476 / NBRC 101012 / SSM1</strain>
    </source>
</reference>
<evidence type="ECO:0000256" key="4">
    <source>
        <dbReference type="ARBA" id="ARBA00023143"/>
    </source>
</evidence>
<dbReference type="GO" id="GO:0009424">
    <property type="term" value="C:bacterial-type flagellum hook"/>
    <property type="evidence" value="ECO:0007669"/>
    <property type="project" value="UniProtKB-UniRule"/>
</dbReference>
<dbReference type="AlphaFoldDB" id="D3PBU0"/>
<sequence>MDALRIGGIMSGLDTNSIVDTLVKQARIPIDNLQAKYDLKTLEKNVYQDISTDLVNLKTDLLSLKLQATFKNMTASSSNTSILSATATSEASVGTHTIKINSIAQNSYWFSNFTHAKLVESGAGITSISGKPSEQIEGLHNIDIYQNGSVYVAHDKIELLNQPYVTKYNGSSIADADAEGNLTVNKSGTISFDYNGNSVNVSVSANSGDSLNSVAKSIQDQLNSQINNLENTSGIQYVSVKANYDGSNWSLAVYKLKADDKSFSISSDGAGLGLSSVTKTTAKYIDNYMAANDLGSLLTKINDTNGALIDGVTLSADSGLAVGSLKIVQDATLNTNYATKTKVLGNTVSSGSGLDTSVVGLQNAGFLNTVDSSINGTFTINGVQITIDDYTSISVNDLLAKINSSGAGVTAYYDSSNDRIVLESNEEGSSNISLGDISDTSNALTVLRLSVAEGATISQGSTNGNIDPTEKLNSAGLNDTVTSGIVTVNGVSIYVDALNDSLNDVIYKINNSGAGVTLSYDSTSDKVFVKSRDVDKITFGSVNDTSNLLEVLNLTDDTNVEKSMGYEGEYASVNVDGIDYIRKSNKIDDIIPGVTLNLLNASTETVTLNVSVDTEKAVDAVATFISHYNALVEKLNPPELDDEDKKYLDALTDDEKSKMSEEEVKQYEENWKKFNTYEIIRKSSELRSLKQNLRSNLLSNIIGLNGKYDSLVDIGIDIAGDGNIEIEKKGYLLVDSSDFDTIKKKLQENTQFLDALKNNPDDVYKLFAANDDNVQGWARRYESIINQYVSTNGVIDLKIKPFGSIDRELYTLAKQIDTKERYVESYLNRLWQKFSNMEQIIANLQEQGTYITQLLAKQGS</sequence>
<gene>
    <name evidence="8" type="primary">fliD</name>
    <name evidence="8" type="ordered locus">DEFDS_0581</name>
</gene>
<comment type="function">
    <text evidence="5">Required for morphogenesis and for the elongation of the flagellar filament by facilitating polymerization of the flagellin monomers at the tip of growing filament. Forms a capping structure, which prevents flagellin subunits (transported through the central channel of the flagellum) from leaking out without polymerization at the distal end.</text>
</comment>
<feature type="domain" description="Flagellar hook-associated protein 2 N-terminal" evidence="6">
    <location>
        <begin position="11"/>
        <end position="106"/>
    </location>
</feature>
<keyword evidence="8" id="KW-0969">Cilium</keyword>
<comment type="subcellular location">
    <subcellularLocation>
        <location evidence="5">Secreted</location>
    </subcellularLocation>
    <subcellularLocation>
        <location evidence="5">Bacterial flagellum</location>
    </subcellularLocation>
</comment>
<organism evidence="8 9">
    <name type="scientific">Deferribacter desulfuricans (strain DSM 14783 / JCM 11476 / NBRC 101012 / SSM1)</name>
    <dbReference type="NCBI Taxonomy" id="639282"/>
    <lineage>
        <taxon>Bacteria</taxon>
        <taxon>Pseudomonadati</taxon>
        <taxon>Deferribacterota</taxon>
        <taxon>Deferribacteres</taxon>
        <taxon>Deferribacterales</taxon>
        <taxon>Deferribacteraceae</taxon>
        <taxon>Deferribacter</taxon>
    </lineage>
</organism>
<dbReference type="InterPro" id="IPR010809">
    <property type="entry name" value="FliD_C"/>
</dbReference>
<keyword evidence="3" id="KW-0175">Coiled coil</keyword>
<keyword evidence="8" id="KW-0966">Cell projection</keyword>
<dbReference type="PANTHER" id="PTHR30288:SF0">
    <property type="entry name" value="FLAGELLAR HOOK-ASSOCIATED PROTEIN 2"/>
    <property type="match status" value="1"/>
</dbReference>
<evidence type="ECO:0000259" key="7">
    <source>
        <dbReference type="Pfam" id="PF07195"/>
    </source>
</evidence>
<name>D3PBU0_DEFDS</name>
<dbReference type="GO" id="GO:0007155">
    <property type="term" value="P:cell adhesion"/>
    <property type="evidence" value="ECO:0007669"/>
    <property type="project" value="InterPro"/>
</dbReference>
<dbReference type="Pfam" id="PF02465">
    <property type="entry name" value="FliD_N"/>
    <property type="match status" value="1"/>
</dbReference>
<dbReference type="GO" id="GO:0005576">
    <property type="term" value="C:extracellular region"/>
    <property type="evidence" value="ECO:0007669"/>
    <property type="project" value="UniProtKB-SubCell"/>
</dbReference>
<keyword evidence="8" id="KW-0282">Flagellum</keyword>
<protein>
    <recommendedName>
        <fullName evidence="5">Flagellar hook-associated protein 2</fullName>
        <shortName evidence="5">HAP2</shortName>
    </recommendedName>
    <alternativeName>
        <fullName evidence="5">Flagellar cap protein</fullName>
    </alternativeName>
</protein>
<dbReference type="OrthoDB" id="9776025at2"/>
<proteinExistence type="inferred from homology"/>
<dbReference type="PANTHER" id="PTHR30288">
    <property type="entry name" value="FLAGELLAR CAP/ASSEMBLY PROTEIN FLID"/>
    <property type="match status" value="1"/>
</dbReference>
<evidence type="ECO:0000256" key="3">
    <source>
        <dbReference type="ARBA" id="ARBA00023054"/>
    </source>
</evidence>
<dbReference type="InterPro" id="IPR040026">
    <property type="entry name" value="FliD"/>
</dbReference>
<dbReference type="EMBL" id="AP011529">
    <property type="protein sequence ID" value="BAI80063.1"/>
    <property type="molecule type" value="Genomic_DNA"/>
</dbReference>
<accession>D3PBU0</accession>
<evidence type="ECO:0000256" key="1">
    <source>
        <dbReference type="ARBA" id="ARBA00009764"/>
    </source>
</evidence>
<evidence type="ECO:0000313" key="9">
    <source>
        <dbReference type="Proteomes" id="UP000001520"/>
    </source>
</evidence>
<keyword evidence="4 5" id="KW-0975">Bacterial flagellum</keyword>
<dbReference type="KEGG" id="ddf:DEFDS_0581"/>
<dbReference type="GO" id="GO:0071973">
    <property type="term" value="P:bacterial-type flagellum-dependent cell motility"/>
    <property type="evidence" value="ECO:0007669"/>
    <property type="project" value="TreeGrafter"/>
</dbReference>
<dbReference type="STRING" id="639282.DEFDS_0581"/>
<keyword evidence="5" id="KW-0964">Secreted</keyword>
<dbReference type="InterPro" id="IPR010810">
    <property type="entry name" value="Flagellin_hook_IN_motif"/>
</dbReference>
<evidence type="ECO:0000259" key="6">
    <source>
        <dbReference type="Pfam" id="PF02465"/>
    </source>
</evidence>
<dbReference type="RefSeq" id="WP_013007311.1">
    <property type="nucleotide sequence ID" value="NC_013939.1"/>
</dbReference>
<dbReference type="GO" id="GO:0009421">
    <property type="term" value="C:bacterial-type flagellum filament cap"/>
    <property type="evidence" value="ECO:0007669"/>
    <property type="project" value="InterPro"/>
</dbReference>
<evidence type="ECO:0000256" key="5">
    <source>
        <dbReference type="RuleBase" id="RU362066"/>
    </source>
</evidence>
<evidence type="ECO:0000313" key="8">
    <source>
        <dbReference type="EMBL" id="BAI80063.1"/>
    </source>
</evidence>
<dbReference type="Pfam" id="PF07196">
    <property type="entry name" value="Flagellin_IN"/>
    <property type="match status" value="1"/>
</dbReference>
<comment type="similarity">
    <text evidence="1 5">Belongs to the FliD family.</text>
</comment>